<keyword evidence="1" id="KW-1133">Transmembrane helix</keyword>
<dbReference type="EMBL" id="CP030050">
    <property type="protein sequence ID" value="QOZ71066.1"/>
    <property type="molecule type" value="Genomic_DNA"/>
</dbReference>
<dbReference type="KEGG" id="barh:WN72_35720"/>
<gene>
    <name evidence="2" type="ORF">WN72_35720</name>
</gene>
<keyword evidence="1" id="KW-0812">Transmembrane</keyword>
<accession>A0AAE7TKG8</accession>
<keyword evidence="1" id="KW-0472">Membrane</keyword>
<protein>
    <submittedName>
        <fullName evidence="2">Uncharacterized protein</fullName>
    </submittedName>
</protein>
<sequence length="155" mass="16850">MAALVFSGSVRIALLTLSNIQRDGGICVFLAVMFDAHGTSDFFASAFPFIALGLPCVFLLFLGALLGVYLTQAVASWAFGWTHLSIGLLVELAVEPLPFGEHSLTHIDWTEGRGLEGIVHSWTYEHPVAVQRVRNWVEASLSAPPENRSPSLSVR</sequence>
<name>A0AAE7TKG8_9BRAD</name>
<dbReference type="AlphaFoldDB" id="A0AAE7TKG8"/>
<organism evidence="2 3">
    <name type="scientific">Bradyrhizobium arachidis</name>
    <dbReference type="NCBI Taxonomy" id="858423"/>
    <lineage>
        <taxon>Bacteria</taxon>
        <taxon>Pseudomonadati</taxon>
        <taxon>Pseudomonadota</taxon>
        <taxon>Alphaproteobacteria</taxon>
        <taxon>Hyphomicrobiales</taxon>
        <taxon>Nitrobacteraceae</taxon>
        <taxon>Bradyrhizobium</taxon>
    </lineage>
</organism>
<proteinExistence type="predicted"/>
<evidence type="ECO:0000313" key="3">
    <source>
        <dbReference type="Proteomes" id="UP000594015"/>
    </source>
</evidence>
<evidence type="ECO:0000256" key="1">
    <source>
        <dbReference type="SAM" id="Phobius"/>
    </source>
</evidence>
<reference evidence="2 3" key="1">
    <citation type="submission" date="2018-06" db="EMBL/GenBank/DDBJ databases">
        <title>Comparative genomics of Bradyrhizobium nodulating Arachidis hypogaea.</title>
        <authorList>
            <person name="Li Y."/>
        </authorList>
    </citation>
    <scope>NUCLEOTIDE SEQUENCE [LARGE SCALE GENOMIC DNA]</scope>
    <source>
        <strain evidence="2 3">CCBAU 051107</strain>
    </source>
</reference>
<evidence type="ECO:0000313" key="2">
    <source>
        <dbReference type="EMBL" id="QOZ71066.1"/>
    </source>
</evidence>
<dbReference type="Proteomes" id="UP000594015">
    <property type="component" value="Chromosome"/>
</dbReference>
<feature type="transmembrane region" description="Helical" evidence="1">
    <location>
        <begin position="46"/>
        <end position="70"/>
    </location>
</feature>